<dbReference type="AlphaFoldDB" id="A0AAD7NF55"/>
<comment type="caution">
    <text evidence="1">The sequence shown here is derived from an EMBL/GenBank/DDBJ whole genome shotgun (WGS) entry which is preliminary data.</text>
</comment>
<name>A0AAD7NF55_9AGAR</name>
<reference evidence="1" key="1">
    <citation type="submission" date="2023-03" db="EMBL/GenBank/DDBJ databases">
        <title>Massive genome expansion in bonnet fungi (Mycena s.s.) driven by repeated elements and novel gene families across ecological guilds.</title>
        <authorList>
            <consortium name="Lawrence Berkeley National Laboratory"/>
            <person name="Harder C.B."/>
            <person name="Miyauchi S."/>
            <person name="Viragh M."/>
            <person name="Kuo A."/>
            <person name="Thoen E."/>
            <person name="Andreopoulos B."/>
            <person name="Lu D."/>
            <person name="Skrede I."/>
            <person name="Drula E."/>
            <person name="Henrissat B."/>
            <person name="Morin E."/>
            <person name="Kohler A."/>
            <person name="Barry K."/>
            <person name="LaButti K."/>
            <person name="Morin E."/>
            <person name="Salamov A."/>
            <person name="Lipzen A."/>
            <person name="Mereny Z."/>
            <person name="Hegedus B."/>
            <person name="Baldrian P."/>
            <person name="Stursova M."/>
            <person name="Weitz H."/>
            <person name="Taylor A."/>
            <person name="Grigoriev I.V."/>
            <person name="Nagy L.G."/>
            <person name="Martin F."/>
            <person name="Kauserud H."/>
        </authorList>
    </citation>
    <scope>NUCLEOTIDE SEQUENCE</scope>
    <source>
        <strain evidence="1">CBHHK182m</strain>
    </source>
</reference>
<proteinExistence type="predicted"/>
<dbReference type="Proteomes" id="UP001215598">
    <property type="component" value="Unassembled WGS sequence"/>
</dbReference>
<organism evidence="1 2">
    <name type="scientific">Mycena metata</name>
    <dbReference type="NCBI Taxonomy" id="1033252"/>
    <lineage>
        <taxon>Eukaryota</taxon>
        <taxon>Fungi</taxon>
        <taxon>Dikarya</taxon>
        <taxon>Basidiomycota</taxon>
        <taxon>Agaricomycotina</taxon>
        <taxon>Agaricomycetes</taxon>
        <taxon>Agaricomycetidae</taxon>
        <taxon>Agaricales</taxon>
        <taxon>Marasmiineae</taxon>
        <taxon>Mycenaceae</taxon>
        <taxon>Mycena</taxon>
    </lineage>
</organism>
<evidence type="ECO:0000313" key="1">
    <source>
        <dbReference type="EMBL" id="KAJ7758367.1"/>
    </source>
</evidence>
<protein>
    <submittedName>
        <fullName evidence="1">Uncharacterized protein</fullName>
    </submittedName>
</protein>
<keyword evidence="2" id="KW-1185">Reference proteome</keyword>
<dbReference type="EMBL" id="JARKIB010000042">
    <property type="protein sequence ID" value="KAJ7758367.1"/>
    <property type="molecule type" value="Genomic_DNA"/>
</dbReference>
<feature type="non-terminal residue" evidence="1">
    <location>
        <position position="1"/>
    </location>
</feature>
<evidence type="ECO:0000313" key="2">
    <source>
        <dbReference type="Proteomes" id="UP001215598"/>
    </source>
</evidence>
<sequence>TCVEWRQRAISEGLLRAQCPRCCHTRRAPLLCVSPHEIPTAAPRPPPLCGVSKVDPHAARAITRREDCAHRRPSLSSRSRWMSDRSSPSPILTLRLVPSRAPAPTPLLSSLSLLLRSKWIVLPSPPTPLPESRRRVWATPSFSGRPLYRLVSVGGRSNTGAAPQQPTCDRRLVSYACPLPMPVAPGTHRRLTLPMLCGIP</sequence>
<gene>
    <name evidence="1" type="ORF">B0H16DRAFT_1535966</name>
</gene>
<accession>A0AAD7NF55</accession>